<comment type="caution">
    <text evidence="4">The sequence shown here is derived from an EMBL/GenBank/DDBJ whole genome shotgun (WGS) entry which is preliminary data.</text>
</comment>
<dbReference type="Proteomes" id="UP000517759">
    <property type="component" value="Unassembled WGS sequence"/>
</dbReference>
<feature type="compositionally biased region" description="Basic and acidic residues" evidence="1">
    <location>
        <begin position="48"/>
        <end position="64"/>
    </location>
</feature>
<dbReference type="EMBL" id="BSPG01000032">
    <property type="protein sequence ID" value="GLS46051.1"/>
    <property type="molecule type" value="Genomic_DNA"/>
</dbReference>
<dbReference type="EMBL" id="JACIDN010000001">
    <property type="protein sequence ID" value="MBB3900829.1"/>
    <property type="molecule type" value="Genomic_DNA"/>
</dbReference>
<reference evidence="4 5" key="3">
    <citation type="submission" date="2020-08" db="EMBL/GenBank/DDBJ databases">
        <title>Genomic Encyclopedia of Type Strains, Phase IV (KMG-IV): sequencing the most valuable type-strain genomes for metagenomic binning, comparative biology and taxonomic classification.</title>
        <authorList>
            <person name="Goeker M."/>
        </authorList>
    </citation>
    <scope>NUCLEOTIDE SEQUENCE [LARGE SCALE GENOMIC DNA]</scope>
    <source>
        <strain evidence="4 5">DSM 24105</strain>
    </source>
</reference>
<evidence type="ECO:0000313" key="5">
    <source>
        <dbReference type="Proteomes" id="UP000517759"/>
    </source>
</evidence>
<feature type="signal peptide" evidence="2">
    <location>
        <begin position="1"/>
        <end position="22"/>
    </location>
</feature>
<name>A0A7W6F538_9HYPH</name>
<evidence type="ECO:0000313" key="4">
    <source>
        <dbReference type="EMBL" id="MBB3900829.1"/>
    </source>
</evidence>
<evidence type="ECO:0008006" key="7">
    <source>
        <dbReference type="Google" id="ProtNLM"/>
    </source>
</evidence>
<organism evidence="4 5">
    <name type="scientific">Methylobacterium brachythecii</name>
    <dbReference type="NCBI Taxonomy" id="1176177"/>
    <lineage>
        <taxon>Bacteria</taxon>
        <taxon>Pseudomonadati</taxon>
        <taxon>Pseudomonadota</taxon>
        <taxon>Alphaproteobacteria</taxon>
        <taxon>Hyphomicrobiales</taxon>
        <taxon>Methylobacteriaceae</taxon>
        <taxon>Methylobacterium</taxon>
    </lineage>
</organism>
<evidence type="ECO:0000256" key="1">
    <source>
        <dbReference type="SAM" id="MobiDB-lite"/>
    </source>
</evidence>
<dbReference type="AlphaFoldDB" id="A0A7W6F538"/>
<feature type="region of interest" description="Disordered" evidence="1">
    <location>
        <begin position="23"/>
        <end position="82"/>
    </location>
</feature>
<proteinExistence type="predicted"/>
<accession>A0A7W6F538</accession>
<keyword evidence="6" id="KW-1185">Reference proteome</keyword>
<evidence type="ECO:0000313" key="3">
    <source>
        <dbReference type="EMBL" id="GLS46051.1"/>
    </source>
</evidence>
<reference evidence="3" key="4">
    <citation type="submission" date="2023-01" db="EMBL/GenBank/DDBJ databases">
        <title>Draft genome sequence of Methylobacterium brachythecii strain NBRC 107710.</title>
        <authorList>
            <person name="Sun Q."/>
            <person name="Mori K."/>
        </authorList>
    </citation>
    <scope>NUCLEOTIDE SEQUENCE</scope>
    <source>
        <strain evidence="3">NBRC 107710</strain>
    </source>
</reference>
<evidence type="ECO:0000313" key="6">
    <source>
        <dbReference type="Proteomes" id="UP001156881"/>
    </source>
</evidence>
<evidence type="ECO:0000256" key="2">
    <source>
        <dbReference type="SAM" id="SignalP"/>
    </source>
</evidence>
<gene>
    <name evidence="3" type="ORF">GCM10007884_40420</name>
    <name evidence="4" type="ORF">GGR33_000309</name>
</gene>
<feature type="compositionally biased region" description="Polar residues" evidence="1">
    <location>
        <begin position="73"/>
        <end position="82"/>
    </location>
</feature>
<feature type="chain" id="PRO_5030517632" description="Pentapeptide MXKDX repeat protein" evidence="2">
    <location>
        <begin position="23"/>
        <end position="82"/>
    </location>
</feature>
<dbReference type="RefSeq" id="WP_183501616.1">
    <property type="nucleotide sequence ID" value="NZ_BSPG01000032.1"/>
</dbReference>
<dbReference type="Proteomes" id="UP001156881">
    <property type="component" value="Unassembled WGS sequence"/>
</dbReference>
<reference evidence="3" key="1">
    <citation type="journal article" date="2014" name="Int. J. Syst. Evol. Microbiol.">
        <title>Complete genome of a new Firmicutes species belonging to the dominant human colonic microbiota ('Ruminococcus bicirculans') reveals two chromosomes and a selective capacity to utilize plant glucans.</title>
        <authorList>
            <consortium name="NISC Comparative Sequencing Program"/>
            <person name="Wegmann U."/>
            <person name="Louis P."/>
            <person name="Goesmann A."/>
            <person name="Henrissat B."/>
            <person name="Duncan S.H."/>
            <person name="Flint H.J."/>
        </authorList>
    </citation>
    <scope>NUCLEOTIDE SEQUENCE</scope>
    <source>
        <strain evidence="3">NBRC 107710</strain>
    </source>
</reference>
<protein>
    <recommendedName>
        <fullName evidence="7">Pentapeptide MXKDX repeat protein</fullName>
    </recommendedName>
</protein>
<reference evidence="6" key="2">
    <citation type="journal article" date="2019" name="Int. J. Syst. Evol. Microbiol.">
        <title>The Global Catalogue of Microorganisms (GCM) 10K type strain sequencing project: providing services to taxonomists for standard genome sequencing and annotation.</title>
        <authorList>
            <consortium name="The Broad Institute Genomics Platform"/>
            <consortium name="The Broad Institute Genome Sequencing Center for Infectious Disease"/>
            <person name="Wu L."/>
            <person name="Ma J."/>
        </authorList>
    </citation>
    <scope>NUCLEOTIDE SEQUENCE [LARGE SCALE GENOMIC DNA]</scope>
    <source>
        <strain evidence="6">NBRC 107710</strain>
    </source>
</reference>
<sequence length="82" mass="8375">MRHSFATAACAAFLALSAPALAEDAKPAGAATESMKADHMKSGQTDSMKADAPKGDGAMMKKDTGGAMMKKQPGSTDSMSKH</sequence>
<keyword evidence="2" id="KW-0732">Signal</keyword>